<comment type="catalytic activity">
    <reaction evidence="1">
        <text>D-mannitol(out) + N(pros)-phospho-L-histidyl-[protein] = D-mannitol 1-phosphate(in) + L-histidyl-[protein]</text>
        <dbReference type="Rhea" id="RHEA:33363"/>
        <dbReference type="Rhea" id="RHEA-COMP:9745"/>
        <dbReference type="Rhea" id="RHEA-COMP:9746"/>
        <dbReference type="ChEBI" id="CHEBI:16899"/>
        <dbReference type="ChEBI" id="CHEBI:29979"/>
        <dbReference type="ChEBI" id="CHEBI:61381"/>
        <dbReference type="ChEBI" id="CHEBI:64837"/>
        <dbReference type="EC" id="2.7.1.197"/>
    </reaction>
</comment>
<dbReference type="PROSITE" id="PS00372">
    <property type="entry name" value="PTS_EIIA_TYPE_2_HIS"/>
    <property type="match status" value="1"/>
</dbReference>
<dbReference type="InterPro" id="IPR013011">
    <property type="entry name" value="PTS_EIIB_2"/>
</dbReference>
<keyword evidence="11" id="KW-0997">Cell inner membrane</keyword>
<keyword evidence="14 30" id="KW-0808">Transferase</keyword>
<evidence type="ECO:0000259" key="28">
    <source>
        <dbReference type="PROSITE" id="PS51099"/>
    </source>
</evidence>
<dbReference type="SUPFAM" id="SSF55804">
    <property type="entry name" value="Phoshotransferase/anion transport protein"/>
    <property type="match status" value="1"/>
</dbReference>
<evidence type="ECO:0000256" key="2">
    <source>
        <dbReference type="ARBA" id="ARBA00002434"/>
    </source>
</evidence>
<keyword evidence="9" id="KW-0813">Transport</keyword>
<evidence type="ECO:0000313" key="30">
    <source>
        <dbReference type="EMBL" id="MFD2756882.1"/>
    </source>
</evidence>
<evidence type="ECO:0000256" key="9">
    <source>
        <dbReference type="ARBA" id="ARBA00022448"/>
    </source>
</evidence>
<dbReference type="Proteomes" id="UP001597492">
    <property type="component" value="Unassembled WGS sequence"/>
</dbReference>
<dbReference type="CDD" id="cd05567">
    <property type="entry name" value="PTS_IIB_mannitol"/>
    <property type="match status" value="1"/>
</dbReference>
<feature type="transmembrane region" description="Helical" evidence="26">
    <location>
        <begin position="166"/>
        <end position="185"/>
    </location>
</feature>
<dbReference type="InterPro" id="IPR029503">
    <property type="entry name" value="PTS_EIIB_mannitol"/>
</dbReference>
<dbReference type="PROSITE" id="PS51094">
    <property type="entry name" value="PTS_EIIA_TYPE_2"/>
    <property type="match status" value="1"/>
</dbReference>
<comment type="function">
    <text evidence="2">The phosphoenolpyruvate-dependent sugar phosphotransferase system (sugar PTS), a major carbohydrate active transport system, catalyzes the phosphorylation of incoming sugar substrates concomitantly with their translocation across the cell membrane. The enzyme II CmtAB PTS system is involved in D-mannitol transport.</text>
</comment>
<evidence type="ECO:0000256" key="26">
    <source>
        <dbReference type="SAM" id="Phobius"/>
    </source>
</evidence>
<comment type="caution">
    <text evidence="30">The sequence shown here is derived from an EMBL/GenBank/DDBJ whole genome shotgun (WGS) entry which is preliminary data.</text>
</comment>
<dbReference type="InterPro" id="IPR003501">
    <property type="entry name" value="PTS_EIIB_2/3"/>
</dbReference>
<feature type="region of interest" description="Disordered" evidence="25">
    <location>
        <begin position="519"/>
        <end position="547"/>
    </location>
</feature>
<evidence type="ECO:0000256" key="1">
    <source>
        <dbReference type="ARBA" id="ARBA00001655"/>
    </source>
</evidence>
<dbReference type="EMBL" id="JBHUNE010000001">
    <property type="protein sequence ID" value="MFD2756882.1"/>
    <property type="molecule type" value="Genomic_DNA"/>
</dbReference>
<dbReference type="Pfam" id="PF02378">
    <property type="entry name" value="PTS_EIIC"/>
    <property type="match status" value="1"/>
</dbReference>
<evidence type="ECO:0000256" key="13">
    <source>
        <dbReference type="ARBA" id="ARBA00022597"/>
    </source>
</evidence>
<dbReference type="PANTHER" id="PTHR30181:SF2">
    <property type="entry name" value="PTS SYSTEM MANNITOL-SPECIFIC EIICBA COMPONENT"/>
    <property type="match status" value="1"/>
</dbReference>
<evidence type="ECO:0000256" key="16">
    <source>
        <dbReference type="ARBA" id="ARBA00022692"/>
    </source>
</evidence>
<dbReference type="InterPro" id="IPR036095">
    <property type="entry name" value="PTS_EIIB-like_sf"/>
</dbReference>
<name>A0ABW5UTC3_9MICO</name>
<dbReference type="RefSeq" id="WP_390294596.1">
    <property type="nucleotide sequence ID" value="NZ_JBHUNE010000001.1"/>
</dbReference>
<keyword evidence="18 26" id="KW-1133">Transmembrane helix</keyword>
<evidence type="ECO:0000256" key="7">
    <source>
        <dbReference type="ARBA" id="ARBA00015039"/>
    </source>
</evidence>
<dbReference type="GO" id="GO:0016740">
    <property type="term" value="F:transferase activity"/>
    <property type="evidence" value="ECO:0007669"/>
    <property type="project" value="UniProtKB-KW"/>
</dbReference>
<gene>
    <name evidence="30" type="ORF">ACFSW7_00630</name>
</gene>
<keyword evidence="12" id="KW-0597">Phosphoprotein</keyword>
<keyword evidence="16 26" id="KW-0812">Transmembrane</keyword>
<keyword evidence="10" id="KW-1003">Cell membrane</keyword>
<evidence type="ECO:0000256" key="14">
    <source>
        <dbReference type="ARBA" id="ARBA00022679"/>
    </source>
</evidence>
<evidence type="ECO:0000256" key="12">
    <source>
        <dbReference type="ARBA" id="ARBA00022553"/>
    </source>
</evidence>
<keyword evidence="19 26" id="KW-0472">Membrane</keyword>
<dbReference type="NCBIfam" id="NF011663">
    <property type="entry name" value="PRK15083.1"/>
    <property type="match status" value="1"/>
</dbReference>
<keyword evidence="17" id="KW-0418">Kinase</keyword>
<proteinExistence type="predicted"/>
<evidence type="ECO:0000256" key="20">
    <source>
        <dbReference type="ARBA" id="ARBA00029908"/>
    </source>
</evidence>
<evidence type="ECO:0000256" key="17">
    <source>
        <dbReference type="ARBA" id="ARBA00022777"/>
    </source>
</evidence>
<evidence type="ECO:0000256" key="5">
    <source>
        <dbReference type="ARBA" id="ARBA00011909"/>
    </source>
</evidence>
<evidence type="ECO:0000256" key="8">
    <source>
        <dbReference type="ARBA" id="ARBA00021825"/>
    </source>
</evidence>
<dbReference type="InterPro" id="IPR013014">
    <property type="entry name" value="PTS_EIIC_2"/>
</dbReference>
<dbReference type="InterPro" id="IPR050893">
    <property type="entry name" value="Sugar_PTS"/>
</dbReference>
<dbReference type="InterPro" id="IPR016152">
    <property type="entry name" value="PTrfase/Anion_transptr"/>
</dbReference>
<feature type="domain" description="PTS EIIC type-2" evidence="29">
    <location>
        <begin position="27"/>
        <end position="375"/>
    </location>
</feature>
<dbReference type="PROSITE" id="PS51099">
    <property type="entry name" value="PTS_EIIB_TYPE_2"/>
    <property type="match status" value="1"/>
</dbReference>
<dbReference type="Pfam" id="PF00359">
    <property type="entry name" value="PTS_EIIA_2"/>
    <property type="match status" value="1"/>
</dbReference>
<dbReference type="InterPro" id="IPR002178">
    <property type="entry name" value="PTS_EIIA_type-2_dom"/>
</dbReference>
<evidence type="ECO:0000256" key="19">
    <source>
        <dbReference type="ARBA" id="ARBA00023136"/>
    </source>
</evidence>
<evidence type="ECO:0000256" key="23">
    <source>
        <dbReference type="ARBA" id="ARBA00030962"/>
    </source>
</evidence>
<dbReference type="InterPro" id="IPR003352">
    <property type="entry name" value="PTS_EIIC"/>
</dbReference>
<dbReference type="SUPFAM" id="SSF52794">
    <property type="entry name" value="PTS system IIB component-like"/>
    <property type="match status" value="1"/>
</dbReference>
<dbReference type="Gene3D" id="3.40.930.10">
    <property type="entry name" value="Mannitol-specific EII, Chain A"/>
    <property type="match status" value="1"/>
</dbReference>
<keyword evidence="31" id="KW-1185">Reference proteome</keyword>
<evidence type="ECO:0000256" key="21">
    <source>
        <dbReference type="ARBA" id="ARBA00030684"/>
    </source>
</evidence>
<feature type="transmembrane region" description="Helical" evidence="26">
    <location>
        <begin position="128"/>
        <end position="145"/>
    </location>
</feature>
<dbReference type="Pfam" id="PF02302">
    <property type="entry name" value="PTS_IIB"/>
    <property type="match status" value="1"/>
</dbReference>
<evidence type="ECO:0000259" key="27">
    <source>
        <dbReference type="PROSITE" id="PS51094"/>
    </source>
</evidence>
<dbReference type="PROSITE" id="PS51104">
    <property type="entry name" value="PTS_EIIC_TYPE_2"/>
    <property type="match status" value="1"/>
</dbReference>
<evidence type="ECO:0000256" key="11">
    <source>
        <dbReference type="ARBA" id="ARBA00022519"/>
    </source>
</evidence>
<feature type="transmembrane region" description="Helical" evidence="26">
    <location>
        <begin position="301"/>
        <end position="321"/>
    </location>
</feature>
<comment type="subcellular location">
    <subcellularLocation>
        <location evidence="3">Cell inner membrane</location>
        <topology evidence="3">Multi-pass membrane protein</topology>
    </subcellularLocation>
</comment>
<evidence type="ECO:0000256" key="24">
    <source>
        <dbReference type="ARBA" id="ARBA00033349"/>
    </source>
</evidence>
<protein>
    <recommendedName>
        <fullName evidence="6">Mannitol-specific phosphotransferase enzyme IIA component</fullName>
        <ecNumber evidence="5">2.7.1.197</ecNumber>
    </recommendedName>
    <alternativeName>
        <fullName evidence="22">EIIA</fullName>
    </alternativeName>
    <alternativeName>
        <fullName evidence="24">EIICB-Mtl</fullName>
    </alternativeName>
    <alternativeName>
        <fullName evidence="21">EIICBA-Mtl</fullName>
    </alternativeName>
    <alternativeName>
        <fullName evidence="23">EIII</fullName>
    </alternativeName>
    <alternativeName>
        <fullName evidence="20">PTS system mannitol-specific EIIA component</fullName>
    </alternativeName>
    <alternativeName>
        <fullName evidence="8">PTS system mannitol-specific EIICB component</fullName>
    </alternativeName>
    <alternativeName>
        <fullName evidence="7">PTS system mannitol-specific EIICBA component</fullName>
    </alternativeName>
</protein>
<sequence>MVSATTASPTDQSSGGKNQFSVGVQKFGTFLSGMIMPNIPALIAWGLFTAFFIEKGWTPNASLSELVGPTIHYLLPLLIANTAGRMVYKERGGVVATVATIGVIIGSDHIVNEFNATLPEGSAELPQVHMFIGAMIMAPLAAWIMKQLDRLWDGKIRAGFEMLVNLFSAGILSFGLAIAGFYLLAPVVNGIMTVLGNAVGWLIDHSLLPLTSLLIEPAKVFFLNNAINHGVLTPLGTQMSSTDGKSILFLLEANPGPGLGILIAFAVFGVGMARASAPGAAIIHFIGGIHEIYFPYVLMKPALLLAVMAGGVTGVTTNMLFDAGLRAPAAPGSIIAILLQTASDSYLGVILSVVLSATVSFLIAAVILRASRKRDLAALERGEDGMSAAVAKTQRNKGKESAALSGLAGQAQGASLRDEIADPNRDISSVVFACDAGMGSSAMGASVLRKKVKDAGITGVKVTNAAIANLDETADLIVTQEELTPRAKQRRPDAIHISVGQFMNSPKYDEVVDLLKQRQEGSLEPAEAPAEAAAAAEPAASGTAAAPAASDTATASAATATAAAPATDADVLTLESITTAPAATNRDDAIREAGERLVARGAVTPEYVDAMFAREREVSTFMGNFLAIPHGTNEAKQAVLASGLSVARYPEPIDWDGNEVRFVIGIAGKDGGHLEILAKIAQIFADEAQVERLLAAETDAELYELLSGVNN</sequence>
<feature type="transmembrane region" description="Helical" evidence="26">
    <location>
        <begin position="259"/>
        <end position="289"/>
    </location>
</feature>
<evidence type="ECO:0000256" key="25">
    <source>
        <dbReference type="SAM" id="MobiDB-lite"/>
    </source>
</evidence>
<evidence type="ECO:0000256" key="4">
    <source>
        <dbReference type="ARBA" id="ARBA00011738"/>
    </source>
</evidence>
<keyword evidence="15" id="KW-0598">Phosphotransferase system</keyword>
<evidence type="ECO:0000256" key="22">
    <source>
        <dbReference type="ARBA" id="ARBA00030956"/>
    </source>
</evidence>
<dbReference type="CDD" id="cd00211">
    <property type="entry name" value="PTS_IIA_fru"/>
    <property type="match status" value="1"/>
</dbReference>
<feature type="compositionally biased region" description="Low complexity" evidence="25">
    <location>
        <begin position="525"/>
        <end position="547"/>
    </location>
</feature>
<organism evidence="30 31">
    <name type="scientific">Gulosibacter faecalis</name>
    <dbReference type="NCBI Taxonomy" id="272240"/>
    <lineage>
        <taxon>Bacteria</taxon>
        <taxon>Bacillati</taxon>
        <taxon>Actinomycetota</taxon>
        <taxon>Actinomycetes</taxon>
        <taxon>Micrococcales</taxon>
        <taxon>Microbacteriaceae</taxon>
        <taxon>Gulosibacter</taxon>
    </lineage>
</organism>
<feature type="domain" description="PTS EIIB type-2" evidence="28">
    <location>
        <begin position="428"/>
        <end position="523"/>
    </location>
</feature>
<feature type="transmembrane region" description="Helical" evidence="26">
    <location>
        <begin position="27"/>
        <end position="53"/>
    </location>
</feature>
<accession>A0ABW5UTC3</accession>
<evidence type="ECO:0000256" key="18">
    <source>
        <dbReference type="ARBA" id="ARBA00022989"/>
    </source>
</evidence>
<dbReference type="Gene3D" id="3.40.50.2300">
    <property type="match status" value="1"/>
</dbReference>
<evidence type="ECO:0000256" key="3">
    <source>
        <dbReference type="ARBA" id="ARBA00004429"/>
    </source>
</evidence>
<keyword evidence="13" id="KW-0762">Sugar transport</keyword>
<evidence type="ECO:0000256" key="6">
    <source>
        <dbReference type="ARBA" id="ARBA00014783"/>
    </source>
</evidence>
<evidence type="ECO:0000256" key="10">
    <source>
        <dbReference type="ARBA" id="ARBA00022475"/>
    </source>
</evidence>
<dbReference type="PANTHER" id="PTHR30181">
    <property type="entry name" value="MANNITOL PERMEASE IIC COMPONENT"/>
    <property type="match status" value="1"/>
</dbReference>
<dbReference type="EC" id="2.7.1.197" evidence="5"/>
<evidence type="ECO:0000259" key="29">
    <source>
        <dbReference type="PROSITE" id="PS51104"/>
    </source>
</evidence>
<feature type="transmembrane region" description="Helical" evidence="26">
    <location>
        <begin position="346"/>
        <end position="368"/>
    </location>
</feature>
<reference evidence="31" key="1">
    <citation type="journal article" date="2019" name="Int. J. Syst. Evol. Microbiol.">
        <title>The Global Catalogue of Microorganisms (GCM) 10K type strain sequencing project: providing services to taxonomists for standard genome sequencing and annotation.</title>
        <authorList>
            <consortium name="The Broad Institute Genomics Platform"/>
            <consortium name="The Broad Institute Genome Sequencing Center for Infectious Disease"/>
            <person name="Wu L."/>
            <person name="Ma J."/>
        </authorList>
    </citation>
    <scope>NUCLEOTIDE SEQUENCE [LARGE SCALE GENOMIC DNA]</scope>
    <source>
        <strain evidence="31">TISTR 1514</strain>
    </source>
</reference>
<evidence type="ECO:0000256" key="15">
    <source>
        <dbReference type="ARBA" id="ARBA00022683"/>
    </source>
</evidence>
<comment type="subunit">
    <text evidence="4">Homodimer.</text>
</comment>
<feature type="domain" description="PTS EIIA type-2" evidence="27">
    <location>
        <begin position="570"/>
        <end position="709"/>
    </location>
</feature>
<evidence type="ECO:0000313" key="31">
    <source>
        <dbReference type="Proteomes" id="UP001597492"/>
    </source>
</evidence>